<dbReference type="InParanoid" id="A0A1S3IHU4"/>
<gene>
    <name evidence="3" type="primary">LOC106164436</name>
</gene>
<evidence type="ECO:0000313" key="3">
    <source>
        <dbReference type="RefSeq" id="XP_013397787.1"/>
    </source>
</evidence>
<evidence type="ECO:0000256" key="1">
    <source>
        <dbReference type="SAM" id="MobiDB-lite"/>
    </source>
</evidence>
<dbReference type="RefSeq" id="XP_013397787.1">
    <property type="nucleotide sequence ID" value="XM_013542333.1"/>
</dbReference>
<dbReference type="KEGG" id="lak:106164436"/>
<dbReference type="GeneID" id="106164436"/>
<accession>A0A1S3IHU4</accession>
<feature type="compositionally biased region" description="Basic residues" evidence="1">
    <location>
        <begin position="252"/>
        <end position="266"/>
    </location>
</feature>
<keyword evidence="2" id="KW-1185">Reference proteome</keyword>
<feature type="region of interest" description="Disordered" evidence="1">
    <location>
        <begin position="246"/>
        <end position="266"/>
    </location>
</feature>
<dbReference type="AlphaFoldDB" id="A0A1S3IHU4"/>
<proteinExistence type="predicted"/>
<organism evidence="2 3">
    <name type="scientific">Lingula anatina</name>
    <name type="common">Brachiopod</name>
    <name type="synonym">Lingula unguis</name>
    <dbReference type="NCBI Taxonomy" id="7574"/>
    <lineage>
        <taxon>Eukaryota</taxon>
        <taxon>Metazoa</taxon>
        <taxon>Spiralia</taxon>
        <taxon>Lophotrochozoa</taxon>
        <taxon>Brachiopoda</taxon>
        <taxon>Linguliformea</taxon>
        <taxon>Lingulata</taxon>
        <taxon>Lingulida</taxon>
        <taxon>Linguloidea</taxon>
        <taxon>Lingulidae</taxon>
        <taxon>Lingula</taxon>
    </lineage>
</organism>
<feature type="region of interest" description="Disordered" evidence="1">
    <location>
        <begin position="37"/>
        <end position="62"/>
    </location>
</feature>
<reference evidence="3" key="1">
    <citation type="submission" date="2025-08" db="UniProtKB">
        <authorList>
            <consortium name="RefSeq"/>
        </authorList>
    </citation>
    <scope>IDENTIFICATION</scope>
    <source>
        <tissue evidence="3">Gonads</tissue>
    </source>
</reference>
<sequence>MPKTPKTGFKVPRKSSHNVINVATSHNPCILDELDTSPALPRLGDTQQRTKKTNKTNTKNKASWTCKSCPTYDTVHVTQKLPEDSYQHSPQEAKTAPDLEASSIRDELVDPTVVVSHKENILKSTLITSAVGLDCATAKADKKTSSQKNNLNPDMYTFKLSPEAKKRCEIMSSTTRKSRIALQKQIKARQNVLNCISRMSEEIHSLREKQVKISQSGKEEKMGTDIRTRKLDTSRTRNRLTSILHQSAKGKGAPKRSLHRKQHVYV</sequence>
<name>A0A1S3IHU4_LINAN</name>
<dbReference type="Proteomes" id="UP000085678">
    <property type="component" value="Unplaced"/>
</dbReference>
<protein>
    <submittedName>
        <fullName evidence="3">Uncharacterized protein LOC106164436</fullName>
    </submittedName>
</protein>
<evidence type="ECO:0000313" key="2">
    <source>
        <dbReference type="Proteomes" id="UP000085678"/>
    </source>
</evidence>